<keyword evidence="4 7" id="KW-0863">Zinc-finger</keyword>
<feature type="compositionally biased region" description="Polar residues" evidence="9">
    <location>
        <begin position="947"/>
        <end position="969"/>
    </location>
</feature>
<feature type="domain" description="C2H2-type" evidence="10">
    <location>
        <begin position="1156"/>
        <end position="1180"/>
    </location>
</feature>
<feature type="binding site" evidence="8">
    <location>
        <position position="15"/>
    </location>
    <ligand>
        <name>Zn(2+)</name>
        <dbReference type="ChEBI" id="CHEBI:29105"/>
    </ligand>
</feature>
<feature type="region of interest" description="Disordered" evidence="9">
    <location>
        <begin position="947"/>
        <end position="975"/>
    </location>
</feature>
<dbReference type="SMART" id="SM00868">
    <property type="entry name" value="zf-AD"/>
    <property type="match status" value="1"/>
</dbReference>
<feature type="domain" description="C2H2-type" evidence="10">
    <location>
        <begin position="809"/>
        <end position="836"/>
    </location>
</feature>
<dbReference type="InterPro" id="IPR036236">
    <property type="entry name" value="Znf_C2H2_sf"/>
</dbReference>
<reference evidence="12" key="2">
    <citation type="journal article" date="2023" name="BMC Genomics">
        <title>Pest status, molecular evolution, and epigenetic factors derived from the genome assembly of Frankliniella fusca, a thysanopteran phytovirus vector.</title>
        <authorList>
            <person name="Catto M.A."/>
            <person name="Labadie P.E."/>
            <person name="Jacobson A.L."/>
            <person name="Kennedy G.G."/>
            <person name="Srinivasan R."/>
            <person name="Hunt B.G."/>
        </authorList>
    </citation>
    <scope>NUCLEOTIDE SEQUENCE</scope>
    <source>
        <strain evidence="12">PL_HMW_Pooled</strain>
    </source>
</reference>
<feature type="compositionally biased region" description="Polar residues" evidence="9">
    <location>
        <begin position="709"/>
        <end position="724"/>
    </location>
</feature>
<evidence type="ECO:0000259" key="11">
    <source>
        <dbReference type="PROSITE" id="PS51915"/>
    </source>
</evidence>
<feature type="binding site" evidence="8">
    <location>
        <position position="18"/>
    </location>
    <ligand>
        <name>Zn(2+)</name>
        <dbReference type="ChEBI" id="CHEBI:29105"/>
    </ligand>
</feature>
<keyword evidence="13" id="KW-1185">Reference proteome</keyword>
<feature type="domain" description="C2H2-type" evidence="10">
    <location>
        <begin position="1126"/>
        <end position="1150"/>
    </location>
</feature>
<evidence type="ECO:0000256" key="7">
    <source>
        <dbReference type="PROSITE-ProRule" id="PRU00042"/>
    </source>
</evidence>
<evidence type="ECO:0000259" key="10">
    <source>
        <dbReference type="PROSITE" id="PS50157"/>
    </source>
</evidence>
<dbReference type="GO" id="GO:0000981">
    <property type="term" value="F:DNA-binding transcription factor activity, RNA polymerase II-specific"/>
    <property type="evidence" value="ECO:0007669"/>
    <property type="project" value="TreeGrafter"/>
</dbReference>
<dbReference type="PROSITE" id="PS51915">
    <property type="entry name" value="ZAD"/>
    <property type="match status" value="1"/>
</dbReference>
<feature type="domain" description="ZAD" evidence="11">
    <location>
        <begin position="13"/>
        <end position="86"/>
    </location>
</feature>
<name>A0AAE1L9C5_9NEOP</name>
<gene>
    <name evidence="12" type="ORF">KUF71_020794</name>
</gene>
<dbReference type="SUPFAM" id="SSF57716">
    <property type="entry name" value="Glucocorticoid receptor-like (DNA-binding domain)"/>
    <property type="match status" value="1"/>
</dbReference>
<dbReference type="PANTHER" id="PTHR24394">
    <property type="entry name" value="ZINC FINGER PROTEIN"/>
    <property type="match status" value="1"/>
</dbReference>
<sequence length="1180" mass="133481">MATGYSRSQNYNSSCRLCLTNTLKLVPIFGTPDGGLSQKIFACLSIKVSEYDGLPKCICHKCECQVNVWHYFKEECELTQKKLNEWQGYSHSSSIYVSESSENVDEAVYIKQEPEDDVMHVEHHINHNVTFDAHIENSHNLNECSSNEAVVESYSASENQDETNSPFTLVISGTTSVAPEENSPRNVLDSDVKDSCDIENTGNSNSFCDRETTDVVCVGTSKPERTIIEVHLDDSNDARASLTTNSILNLVMNLHSLLQVDSKIDNATGISSTLPVSADDSKEPFPIKKEPLDITDKPESKPKNIMSLLAEPVTKPTTVLYNSQSFDLPKIENHIFDEKTNFCKFCSKSFQNISNLWRHVKDKHAKDNPFRCPACRKIFPGRRELVAHRVKTVSKFCRAGRVPNLDFPHSSVITHSEITNGKVGRYECSHCNHKFGQLNATLAHVIRHTGEKPFFCYKCNKDFHLRKSAWKHVAGCPGKIESLTVVPVGKLKLLPKLSKVLKGPKLKSKVNPTLIKDNTCSKCQNTFENATEFCNHSCKICISCSKFIPIEMLQKHFSLCFKASGSETKSEISTCSTSSAASSISDLETRVKNEETKQDNVEESTSKVKKKRKSHFKITQKVDLSRQELWAKNHDKDGNLILNCHICLLKFSSRKSLYCHLLKHSSKAFKCKFEQCSSSHLMWSMRASFEAHMLNVHGMSQSDLKEEFTSNAERTTEPTVSSKSKPPGKYSAVKLKCDTCFKLCSSVSSLKFHKLTHKKITCKKCEITFPASMERAHVCLPKVKVVLLSDQPIPDNQPPILPEKRPNQYTCHLCKKKFHTKKILYQHKKMHIKMKIYKCNVCENSYSDSAALQSHKELHHPYELDTPCVKDEMNKSPEGTGKQIKEETKTTDKQWKCTRCSRSYSHRVTLQRHMKLHRWRKPKNPSAPNDPDRLYCGQCNRTFESKGSYNSHQGWHSRQVHSTESSATPSKVEPPVSIQNIGVTTQSVEGKSISSSLSLSFDTFGCDICSKKFASQRNLNIHMVYHRKGKSTTVEDSNSKGVVQDVTEGDKLTLKCEICAQTFSDLSEFTSHSTVHTASDTSTVKSEVLVEAPKPEQLHCKLCNKEYRCKKSLKYHMMGHSGEKPYKCKSCSNQYSNPNALAKHERDRHTPILRPFSCNRCKTSFILKEDLLAHREKCTH</sequence>
<dbReference type="PROSITE" id="PS00028">
    <property type="entry name" value="ZINC_FINGER_C2H2_1"/>
    <property type="match status" value="12"/>
</dbReference>
<evidence type="ECO:0000256" key="2">
    <source>
        <dbReference type="ARBA" id="ARBA00022723"/>
    </source>
</evidence>
<evidence type="ECO:0000256" key="6">
    <source>
        <dbReference type="ARBA" id="ARBA00023242"/>
    </source>
</evidence>
<dbReference type="InterPro" id="IPR013087">
    <property type="entry name" value="Znf_C2H2_type"/>
</dbReference>
<reference evidence="12" key="1">
    <citation type="submission" date="2021-07" db="EMBL/GenBank/DDBJ databases">
        <authorList>
            <person name="Catto M.A."/>
            <person name="Jacobson A."/>
            <person name="Kennedy G."/>
            <person name="Labadie P."/>
            <person name="Hunt B.G."/>
            <person name="Srinivasan R."/>
        </authorList>
    </citation>
    <scope>NUCLEOTIDE SEQUENCE</scope>
    <source>
        <strain evidence="12">PL_HMW_Pooled</strain>
        <tissue evidence="12">Head</tissue>
    </source>
</reference>
<evidence type="ECO:0000256" key="3">
    <source>
        <dbReference type="ARBA" id="ARBA00022737"/>
    </source>
</evidence>
<dbReference type="PROSITE" id="PS50157">
    <property type="entry name" value="ZINC_FINGER_C2H2_2"/>
    <property type="match status" value="11"/>
</dbReference>
<dbReference type="SUPFAM" id="SSF57667">
    <property type="entry name" value="beta-beta-alpha zinc fingers"/>
    <property type="match status" value="6"/>
</dbReference>
<feature type="domain" description="C2H2-type" evidence="10">
    <location>
        <begin position="1054"/>
        <end position="1081"/>
    </location>
</feature>
<dbReference type="GO" id="GO:0008270">
    <property type="term" value="F:zinc ion binding"/>
    <property type="evidence" value="ECO:0007669"/>
    <property type="project" value="UniProtKB-UniRule"/>
</dbReference>
<feature type="domain" description="C2H2-type" evidence="10">
    <location>
        <begin position="934"/>
        <end position="966"/>
    </location>
</feature>
<dbReference type="SMART" id="SM00355">
    <property type="entry name" value="ZnF_C2H2"/>
    <property type="match status" value="15"/>
</dbReference>
<protein>
    <submittedName>
        <fullName evidence="12">Zinc finger protein 729</fullName>
    </submittedName>
</protein>
<keyword evidence="3" id="KW-0677">Repeat</keyword>
<proteinExistence type="predicted"/>
<feature type="domain" description="C2H2-type" evidence="10">
    <location>
        <begin position="341"/>
        <end position="369"/>
    </location>
</feature>
<dbReference type="InterPro" id="IPR012934">
    <property type="entry name" value="Znf_AD"/>
</dbReference>
<evidence type="ECO:0000256" key="4">
    <source>
        <dbReference type="ARBA" id="ARBA00022771"/>
    </source>
</evidence>
<dbReference type="Proteomes" id="UP001219518">
    <property type="component" value="Unassembled WGS sequence"/>
</dbReference>
<evidence type="ECO:0000313" key="13">
    <source>
        <dbReference type="Proteomes" id="UP001219518"/>
    </source>
</evidence>
<dbReference type="Gene3D" id="3.30.160.60">
    <property type="entry name" value="Classic Zinc Finger"/>
    <property type="match status" value="7"/>
</dbReference>
<dbReference type="SMART" id="SM00614">
    <property type="entry name" value="ZnF_BED"/>
    <property type="match status" value="2"/>
</dbReference>
<dbReference type="EMBL" id="JAHWGI010000219">
    <property type="protein sequence ID" value="KAK3911090.1"/>
    <property type="molecule type" value="Genomic_DNA"/>
</dbReference>
<comment type="subcellular location">
    <subcellularLocation>
        <location evidence="1">Nucleus</location>
    </subcellularLocation>
</comment>
<dbReference type="Pfam" id="PF07776">
    <property type="entry name" value="zf-AD"/>
    <property type="match status" value="1"/>
</dbReference>
<dbReference type="PANTHER" id="PTHR24394:SF29">
    <property type="entry name" value="MYONEURIN"/>
    <property type="match status" value="1"/>
</dbReference>
<evidence type="ECO:0000256" key="1">
    <source>
        <dbReference type="ARBA" id="ARBA00004123"/>
    </source>
</evidence>
<feature type="domain" description="C2H2-type" evidence="10">
    <location>
        <begin position="426"/>
        <end position="453"/>
    </location>
</feature>
<keyword evidence="2 8" id="KW-0479">Metal-binding</keyword>
<feature type="domain" description="C2H2-type" evidence="10">
    <location>
        <begin position="1098"/>
        <end position="1125"/>
    </location>
</feature>
<feature type="binding site" evidence="8">
    <location>
        <position position="62"/>
    </location>
    <ligand>
        <name>Zn(2+)</name>
        <dbReference type="ChEBI" id="CHEBI:29105"/>
    </ligand>
</feature>
<feature type="binding site" evidence="8">
    <location>
        <position position="59"/>
    </location>
    <ligand>
        <name>Zn(2+)</name>
        <dbReference type="ChEBI" id="CHEBI:29105"/>
    </ligand>
</feature>
<evidence type="ECO:0000256" key="9">
    <source>
        <dbReference type="SAM" id="MobiDB-lite"/>
    </source>
</evidence>
<feature type="domain" description="C2H2-type" evidence="10">
    <location>
        <begin position="895"/>
        <end position="922"/>
    </location>
</feature>
<comment type="caution">
    <text evidence="12">The sequence shown here is derived from an EMBL/GenBank/DDBJ whole genome shotgun (WGS) entry which is preliminary data.</text>
</comment>
<evidence type="ECO:0000313" key="12">
    <source>
        <dbReference type="EMBL" id="KAK3911090.1"/>
    </source>
</evidence>
<feature type="domain" description="C2H2-type" evidence="10">
    <location>
        <begin position="1004"/>
        <end position="1031"/>
    </location>
</feature>
<organism evidence="12 13">
    <name type="scientific">Frankliniella fusca</name>
    <dbReference type="NCBI Taxonomy" id="407009"/>
    <lineage>
        <taxon>Eukaryota</taxon>
        <taxon>Metazoa</taxon>
        <taxon>Ecdysozoa</taxon>
        <taxon>Arthropoda</taxon>
        <taxon>Hexapoda</taxon>
        <taxon>Insecta</taxon>
        <taxon>Pterygota</taxon>
        <taxon>Neoptera</taxon>
        <taxon>Paraneoptera</taxon>
        <taxon>Thysanoptera</taxon>
        <taxon>Terebrantia</taxon>
        <taxon>Thripoidea</taxon>
        <taxon>Thripidae</taxon>
        <taxon>Frankliniella</taxon>
    </lineage>
</organism>
<keyword evidence="6" id="KW-0539">Nucleus</keyword>
<accession>A0AAE1L9C5</accession>
<dbReference type="AlphaFoldDB" id="A0AAE1L9C5"/>
<dbReference type="GO" id="GO:0005634">
    <property type="term" value="C:nucleus"/>
    <property type="evidence" value="ECO:0007669"/>
    <property type="project" value="UniProtKB-SubCell"/>
</dbReference>
<dbReference type="Pfam" id="PF00096">
    <property type="entry name" value="zf-C2H2"/>
    <property type="match status" value="2"/>
</dbReference>
<keyword evidence="5 8" id="KW-0862">Zinc</keyword>
<evidence type="ECO:0000256" key="8">
    <source>
        <dbReference type="PROSITE-ProRule" id="PRU01263"/>
    </source>
</evidence>
<evidence type="ECO:0000256" key="5">
    <source>
        <dbReference type="ARBA" id="ARBA00022833"/>
    </source>
</evidence>
<feature type="domain" description="C2H2-type" evidence="10">
    <location>
        <begin position="837"/>
        <end position="859"/>
    </location>
</feature>
<feature type="region of interest" description="Disordered" evidence="9">
    <location>
        <begin position="705"/>
        <end position="728"/>
    </location>
</feature>
<dbReference type="Gene3D" id="3.40.1800.20">
    <property type="match status" value="1"/>
</dbReference>